<dbReference type="AlphaFoldDB" id="X1EKA9"/>
<organism evidence="1">
    <name type="scientific">marine sediment metagenome</name>
    <dbReference type="NCBI Taxonomy" id="412755"/>
    <lineage>
        <taxon>unclassified sequences</taxon>
        <taxon>metagenomes</taxon>
        <taxon>ecological metagenomes</taxon>
    </lineage>
</organism>
<accession>X1EKA9</accession>
<reference evidence="1" key="1">
    <citation type="journal article" date="2014" name="Front. Microbiol.">
        <title>High frequency of phylogenetically diverse reductive dehalogenase-homologous genes in deep subseafloor sedimentary metagenomes.</title>
        <authorList>
            <person name="Kawai M."/>
            <person name="Futagami T."/>
            <person name="Toyoda A."/>
            <person name="Takaki Y."/>
            <person name="Nishi S."/>
            <person name="Hori S."/>
            <person name="Arai W."/>
            <person name="Tsubouchi T."/>
            <person name="Morono Y."/>
            <person name="Uchiyama I."/>
            <person name="Ito T."/>
            <person name="Fujiyama A."/>
            <person name="Inagaki F."/>
            <person name="Takami H."/>
        </authorList>
    </citation>
    <scope>NUCLEOTIDE SEQUENCE</scope>
    <source>
        <strain evidence="1">Expedition CK06-06</strain>
    </source>
</reference>
<sequence>MRNKNRRPELETYRDRRERRWERLGLTHIKTCYMVQKEKRDNE</sequence>
<comment type="caution">
    <text evidence="1">The sequence shown here is derived from an EMBL/GenBank/DDBJ whole genome shotgun (WGS) entry which is preliminary data.</text>
</comment>
<name>X1EKA9_9ZZZZ</name>
<gene>
    <name evidence="1" type="ORF">S03H2_15494</name>
</gene>
<proteinExistence type="predicted"/>
<evidence type="ECO:0000313" key="1">
    <source>
        <dbReference type="EMBL" id="GAH33776.1"/>
    </source>
</evidence>
<protein>
    <submittedName>
        <fullName evidence="1">Uncharacterized protein</fullName>
    </submittedName>
</protein>
<dbReference type="EMBL" id="BARU01007881">
    <property type="protein sequence ID" value="GAH33776.1"/>
    <property type="molecule type" value="Genomic_DNA"/>
</dbReference>